<gene>
    <name evidence="3" type="ORF">NAEGRDRAFT_75471</name>
</gene>
<dbReference type="VEuPathDB" id="AmoebaDB:NAEGRDRAFT_75471"/>
<feature type="region of interest" description="Disordered" evidence="2">
    <location>
        <begin position="1"/>
        <end position="22"/>
    </location>
</feature>
<dbReference type="AlphaFoldDB" id="D2W259"/>
<evidence type="ECO:0000256" key="2">
    <source>
        <dbReference type="SAM" id="MobiDB-lite"/>
    </source>
</evidence>
<accession>D2W259</accession>
<evidence type="ECO:0000313" key="3">
    <source>
        <dbReference type="EMBL" id="EFC36764.1"/>
    </source>
</evidence>
<sequence>MPKVGGGFKKPPNKSGLPATTTVPEDNKFFVELFDGFIEKNKSDIVAKIEEEIETFKKKKDELKNIIVKKEKGVDDEELDFSESEDESSVQIIAEYHAEKKNINEECKKNKKLKNISPVAERQDAKIDEIGKQLAKETKKRKRVDEDFVCEPPILSAADALDPSNILNENVDSLLNEFCDLVDADLTKLDIGMTQSSNFLRSVEDRVKQATQQLDSQIIELEKSREEILKEFDNKLEALKFSKTQTVGPYLEMVETSKKVLEKQTTNCKLKAQKASAKIKDRVQRFLEDPINDQ</sequence>
<name>D2W259_NAEGR</name>
<protein>
    <submittedName>
        <fullName evidence="3">Predicted protein</fullName>
    </submittedName>
</protein>
<keyword evidence="1" id="KW-0175">Coiled coil</keyword>
<reference evidence="3 4" key="1">
    <citation type="journal article" date="2010" name="Cell">
        <title>The genome of Naegleria gruberi illuminates early eukaryotic versatility.</title>
        <authorList>
            <person name="Fritz-Laylin L.K."/>
            <person name="Prochnik S.E."/>
            <person name="Ginger M.L."/>
            <person name="Dacks J.B."/>
            <person name="Carpenter M.L."/>
            <person name="Field M.C."/>
            <person name="Kuo A."/>
            <person name="Paredez A."/>
            <person name="Chapman J."/>
            <person name="Pham J."/>
            <person name="Shu S."/>
            <person name="Neupane R."/>
            <person name="Cipriano M."/>
            <person name="Mancuso J."/>
            <person name="Tu H."/>
            <person name="Salamov A."/>
            <person name="Lindquist E."/>
            <person name="Shapiro H."/>
            <person name="Lucas S."/>
            <person name="Grigoriev I.V."/>
            <person name="Cande W.Z."/>
            <person name="Fulton C."/>
            <person name="Rokhsar D.S."/>
            <person name="Dawson S.C."/>
        </authorList>
    </citation>
    <scope>NUCLEOTIDE SEQUENCE [LARGE SCALE GENOMIC DNA]</scope>
    <source>
        <strain evidence="3 4">NEG-M</strain>
    </source>
</reference>
<proteinExistence type="predicted"/>
<evidence type="ECO:0000313" key="4">
    <source>
        <dbReference type="Proteomes" id="UP000006671"/>
    </source>
</evidence>
<feature type="coiled-coil region" evidence="1">
    <location>
        <begin position="200"/>
        <end position="231"/>
    </location>
</feature>
<keyword evidence="4" id="KW-1185">Reference proteome</keyword>
<dbReference type="Proteomes" id="UP000006671">
    <property type="component" value="Unassembled WGS sequence"/>
</dbReference>
<organism evidence="4">
    <name type="scientific">Naegleria gruberi</name>
    <name type="common">Amoeba</name>
    <dbReference type="NCBI Taxonomy" id="5762"/>
    <lineage>
        <taxon>Eukaryota</taxon>
        <taxon>Discoba</taxon>
        <taxon>Heterolobosea</taxon>
        <taxon>Tetramitia</taxon>
        <taxon>Eutetramitia</taxon>
        <taxon>Vahlkampfiidae</taxon>
        <taxon>Naegleria</taxon>
    </lineage>
</organism>
<dbReference type="EMBL" id="GG738925">
    <property type="protein sequence ID" value="EFC36764.1"/>
    <property type="molecule type" value="Genomic_DNA"/>
</dbReference>
<dbReference type="KEGG" id="ngr:NAEGRDRAFT_75471"/>
<dbReference type="RefSeq" id="XP_002669508.1">
    <property type="nucleotide sequence ID" value="XM_002669462.1"/>
</dbReference>
<dbReference type="GeneID" id="8861010"/>
<dbReference type="InParanoid" id="D2W259"/>
<evidence type="ECO:0000256" key="1">
    <source>
        <dbReference type="SAM" id="Coils"/>
    </source>
</evidence>